<name>A0A1H9L8A5_9RHOB</name>
<sequence length="503" mass="54801">MATPAVMPRLLATFSTWAGEWASFGNVPSKGAASGLCLKLLTPFPSGCPLTQSSFVLKANGLTDPVVRILDQMAAHGATRFYAKQLAPNDNSKNQVYLGGGFGALNIIPHGEIEEDGSQVAGSVRDRAKAPVDFWWMDEQGIAPAPDAQLILYPKYPEVRMSGFLRGAARAPAPLMRSRDEGRVLFFGVCQDGRVIGHVVGRETPEAATLADKVDTLEASGVFLDLQSLRQKGASSRQMLLDALRRIHAKGWVPSQKMGKNGLAAPYNARNGGGYTLEAELGISPNGYAEPDYLGWEVKQYGVRDFVKYLAKSPVTLMTPEPTGGVYRDEGVEAFLRRYGYPDKSGKEGRINFGGVYASGRDFHNDTGLKLVLEGFDPDKGKITDVEGQIALIDREDVVAASWGFKGVIGHWNRKHAKAVYVPSLMRAPPPEYCYGSRVELCEGTDVLLLLQALASGAVYYDPGIKMEKADTPAPVTKRRSQFRVKHNDLSGLYQTSKRERLA</sequence>
<dbReference type="GO" id="GO:0004519">
    <property type="term" value="F:endonuclease activity"/>
    <property type="evidence" value="ECO:0007669"/>
    <property type="project" value="UniProtKB-KW"/>
</dbReference>
<gene>
    <name evidence="2" type="ORF">SAMN04488092_12421</name>
</gene>
<accession>A0A1H9L8A5</accession>
<dbReference type="Proteomes" id="UP000198634">
    <property type="component" value="Unassembled WGS sequence"/>
</dbReference>
<dbReference type="AlphaFoldDB" id="A0A1H9L8A5"/>
<dbReference type="InterPro" id="IPR029127">
    <property type="entry name" value="MvaI_BcnI"/>
</dbReference>
<dbReference type="Pfam" id="PF15515">
    <property type="entry name" value="MvaI_BcnI"/>
    <property type="match status" value="1"/>
</dbReference>
<evidence type="ECO:0000259" key="1">
    <source>
        <dbReference type="Pfam" id="PF15515"/>
    </source>
</evidence>
<keyword evidence="3" id="KW-1185">Reference proteome</keyword>
<protein>
    <submittedName>
        <fullName evidence="2">MvaI/BcnI restriction endonuclease family protein</fullName>
    </submittedName>
</protein>
<organism evidence="2 3">
    <name type="scientific">Thalassovita taeanensis</name>
    <dbReference type="NCBI Taxonomy" id="657014"/>
    <lineage>
        <taxon>Bacteria</taxon>
        <taxon>Pseudomonadati</taxon>
        <taxon>Pseudomonadota</taxon>
        <taxon>Alphaproteobacteria</taxon>
        <taxon>Rhodobacterales</taxon>
        <taxon>Roseobacteraceae</taxon>
        <taxon>Thalassovita</taxon>
    </lineage>
</organism>
<evidence type="ECO:0000313" key="3">
    <source>
        <dbReference type="Proteomes" id="UP000198634"/>
    </source>
</evidence>
<evidence type="ECO:0000313" key="2">
    <source>
        <dbReference type="EMBL" id="SER07548.1"/>
    </source>
</evidence>
<reference evidence="2 3" key="1">
    <citation type="submission" date="2016-10" db="EMBL/GenBank/DDBJ databases">
        <authorList>
            <person name="de Groot N.N."/>
        </authorList>
    </citation>
    <scope>NUCLEOTIDE SEQUENCE [LARGE SCALE GENOMIC DNA]</scope>
    <source>
        <strain evidence="2 3">DSM 22007</strain>
    </source>
</reference>
<feature type="domain" description="MvaI/BcnI restriction endonuclease" evidence="1">
    <location>
        <begin position="243"/>
        <end position="494"/>
    </location>
</feature>
<keyword evidence="2" id="KW-0540">Nuclease</keyword>
<dbReference type="InterPro" id="IPR043004">
    <property type="entry name" value="MvaI_BcnI_cat"/>
</dbReference>
<dbReference type="Gene3D" id="3.40.210.20">
    <property type="entry name" value="MvaI/BcnI restriction endonuclease, catalytic domain"/>
    <property type="match status" value="1"/>
</dbReference>
<keyword evidence="2" id="KW-0255">Endonuclease</keyword>
<proteinExistence type="predicted"/>
<dbReference type="EMBL" id="FOEP01000024">
    <property type="protein sequence ID" value="SER07548.1"/>
    <property type="molecule type" value="Genomic_DNA"/>
</dbReference>
<keyword evidence="2" id="KW-0378">Hydrolase</keyword>